<reference evidence="7 8" key="1">
    <citation type="submission" date="2024-05" db="EMBL/GenBank/DDBJ databases">
        <authorList>
            <person name="Wallberg A."/>
        </authorList>
    </citation>
    <scope>NUCLEOTIDE SEQUENCE [LARGE SCALE GENOMIC DNA]</scope>
</reference>
<dbReference type="InterPro" id="IPR018795">
    <property type="entry name" value="K2013-like"/>
</dbReference>
<evidence type="ECO:0000313" key="7">
    <source>
        <dbReference type="EMBL" id="CAL4112868.1"/>
    </source>
</evidence>
<evidence type="ECO:0000256" key="2">
    <source>
        <dbReference type="ARBA" id="ARBA00022692"/>
    </source>
</evidence>
<dbReference type="AlphaFoldDB" id="A0AAV2R5K9"/>
<keyword evidence="8" id="KW-1185">Reference proteome</keyword>
<dbReference type="Pfam" id="PF10222">
    <property type="entry name" value="DUF2152"/>
    <property type="match status" value="1"/>
</dbReference>
<keyword evidence="3" id="KW-0732">Signal</keyword>
<dbReference type="EMBL" id="CAXKWB010015158">
    <property type="protein sequence ID" value="CAL4112868.1"/>
    <property type="molecule type" value="Genomic_DNA"/>
</dbReference>
<evidence type="ECO:0000256" key="5">
    <source>
        <dbReference type="ARBA" id="ARBA00023136"/>
    </source>
</evidence>
<sequence length="127" mass="14536">QAERLWTHLDSIDKINNIVGMWLLTLEKQGCHQLVRAGAEGVLQAMLLSFGGLRFKNQHLEFAADPKDLHRDYHFRRLSYGNATHLNITVLVQEEDYKAVIYAALDRSDRHYFACDAGCLDPPVQLK</sequence>
<organism evidence="7 8">
    <name type="scientific">Meganyctiphanes norvegica</name>
    <name type="common">Northern krill</name>
    <name type="synonym">Thysanopoda norvegica</name>
    <dbReference type="NCBI Taxonomy" id="48144"/>
    <lineage>
        <taxon>Eukaryota</taxon>
        <taxon>Metazoa</taxon>
        <taxon>Ecdysozoa</taxon>
        <taxon>Arthropoda</taxon>
        <taxon>Crustacea</taxon>
        <taxon>Multicrustacea</taxon>
        <taxon>Malacostraca</taxon>
        <taxon>Eumalacostraca</taxon>
        <taxon>Eucarida</taxon>
        <taxon>Euphausiacea</taxon>
        <taxon>Euphausiidae</taxon>
        <taxon>Meganyctiphanes</taxon>
    </lineage>
</organism>
<comment type="subcellular location">
    <subcellularLocation>
        <location evidence="1">Membrane</location>
        <topology evidence="1">Single-pass type I membrane protein</topology>
    </subcellularLocation>
</comment>
<dbReference type="GO" id="GO:0016020">
    <property type="term" value="C:membrane"/>
    <property type="evidence" value="ECO:0007669"/>
    <property type="project" value="UniProtKB-SubCell"/>
</dbReference>
<keyword evidence="5" id="KW-0472">Membrane</keyword>
<dbReference type="Proteomes" id="UP001497623">
    <property type="component" value="Unassembled WGS sequence"/>
</dbReference>
<dbReference type="PANTHER" id="PTHR31386">
    <property type="entry name" value="UNCHARACTERIZED PROTEIN KIAA2013"/>
    <property type="match status" value="1"/>
</dbReference>
<comment type="caution">
    <text evidence="7">The sequence shown here is derived from an EMBL/GenBank/DDBJ whole genome shotgun (WGS) entry which is preliminary data.</text>
</comment>
<evidence type="ECO:0000256" key="3">
    <source>
        <dbReference type="ARBA" id="ARBA00022729"/>
    </source>
</evidence>
<keyword evidence="2" id="KW-0812">Transmembrane</keyword>
<gene>
    <name evidence="7" type="ORF">MNOR_LOCUS19991</name>
</gene>
<proteinExistence type="predicted"/>
<feature type="non-terminal residue" evidence="7">
    <location>
        <position position="1"/>
    </location>
</feature>
<keyword evidence="4" id="KW-1133">Transmembrane helix</keyword>
<protein>
    <submittedName>
        <fullName evidence="7">Uncharacterized protein</fullName>
    </submittedName>
</protein>
<name>A0AAV2R5K9_MEGNR</name>
<evidence type="ECO:0000313" key="8">
    <source>
        <dbReference type="Proteomes" id="UP001497623"/>
    </source>
</evidence>
<evidence type="ECO:0000256" key="6">
    <source>
        <dbReference type="ARBA" id="ARBA00023180"/>
    </source>
</evidence>
<accession>A0AAV2R5K9</accession>
<dbReference type="PANTHER" id="PTHR31386:SF2">
    <property type="entry name" value="SIMILAR TO RIKEN CDNA 2510039O18"/>
    <property type="match status" value="1"/>
</dbReference>
<evidence type="ECO:0000256" key="1">
    <source>
        <dbReference type="ARBA" id="ARBA00004479"/>
    </source>
</evidence>
<evidence type="ECO:0000256" key="4">
    <source>
        <dbReference type="ARBA" id="ARBA00022989"/>
    </source>
</evidence>
<keyword evidence="6" id="KW-0325">Glycoprotein</keyword>